<dbReference type="SMART" id="SM00409">
    <property type="entry name" value="IG"/>
    <property type="match status" value="4"/>
</dbReference>
<keyword evidence="1" id="KW-0812">Transmembrane</keyword>
<dbReference type="Proteomes" id="UP000472267">
    <property type="component" value="Chromosome 11"/>
</dbReference>
<dbReference type="SUPFAM" id="SSF48726">
    <property type="entry name" value="Immunoglobulin"/>
    <property type="match status" value="3"/>
</dbReference>
<dbReference type="InParanoid" id="A0A672HHR0"/>
<keyword evidence="1" id="KW-0472">Membrane</keyword>
<dbReference type="InterPro" id="IPR036179">
    <property type="entry name" value="Ig-like_dom_sf"/>
</dbReference>
<dbReference type="PROSITE" id="PS50835">
    <property type="entry name" value="IG_LIKE"/>
    <property type="match status" value="3"/>
</dbReference>
<dbReference type="InterPro" id="IPR007110">
    <property type="entry name" value="Ig-like_dom"/>
</dbReference>
<keyword evidence="2" id="KW-0732">Signal</keyword>
<evidence type="ECO:0000313" key="5">
    <source>
        <dbReference type="Proteomes" id="UP000472267"/>
    </source>
</evidence>
<feature type="domain" description="Ig-like" evidence="3">
    <location>
        <begin position="196"/>
        <end position="319"/>
    </location>
</feature>
<dbReference type="InterPro" id="IPR003598">
    <property type="entry name" value="Ig_sub2"/>
</dbReference>
<feature type="signal peptide" evidence="2">
    <location>
        <begin position="1"/>
        <end position="20"/>
    </location>
</feature>
<sequence>MKYLIEAVLILHSVLLSVSGTEKVIYAQVGQSVTLTAPGGNQDKYARWYFVEDDKNHELGWINTFGRYGTIADKNWTLSLTGNSLTIERIQDKQFGKFFCEFSQGIIKKDKATFKLIKVKGKSNVLKPDSVLLPGESLSLDCGVETPRDRPTPDIHWLNPQGQSVKNTVSKTVEHEDNGSWTCVVGNDYKAQVSVPVVDLAAPERDYTSTDSRLTLPCSIPSYVSWEQIKQKGVQEIQWHFSPKPPSSPSSDEPLRLMYLSPESSLTWTTDQGKDLKPASDATKGSLSLYKNQAKVEDRGDYTCSMTFRNGVTLKRTVHVQVLQITPFPGAEIIYGQSVSLLCSTGEPLTSDLQLKWFPPERSTVPTSDRRGANLTIKEAGSGDSGQWRCELWRSDERLTSAALKLNIEPKLSMWMLVIICSAAIIPVLLFILTFILCRRHQQKKHPRHRLCQCRNPKPKGFYRT</sequence>
<keyword evidence="5" id="KW-1185">Reference proteome</keyword>
<reference evidence="4" key="3">
    <citation type="submission" date="2025-09" db="UniProtKB">
        <authorList>
            <consortium name="Ensembl"/>
        </authorList>
    </citation>
    <scope>IDENTIFICATION</scope>
</reference>
<evidence type="ECO:0000256" key="1">
    <source>
        <dbReference type="SAM" id="Phobius"/>
    </source>
</evidence>
<dbReference type="AlphaFoldDB" id="A0A672HHR0"/>
<keyword evidence="1" id="KW-1133">Transmembrane helix</keyword>
<name>A0A672HHR0_SALFA</name>
<gene>
    <name evidence="4" type="primary">cd4-1</name>
</gene>
<protein>
    <submittedName>
        <fullName evidence="4">Uncharacterized LOC115396998</fullName>
    </submittedName>
</protein>
<feature type="chain" id="PRO_5025642368" evidence="2">
    <location>
        <begin position="21"/>
        <end position="465"/>
    </location>
</feature>
<evidence type="ECO:0000313" key="4">
    <source>
        <dbReference type="Ensembl" id="ENSSFAP00005028602.1"/>
    </source>
</evidence>
<feature type="transmembrane region" description="Helical" evidence="1">
    <location>
        <begin position="414"/>
        <end position="438"/>
    </location>
</feature>
<dbReference type="SMART" id="SM00408">
    <property type="entry name" value="IGc2"/>
    <property type="match status" value="3"/>
</dbReference>
<organism evidence="4 5">
    <name type="scientific">Salarias fasciatus</name>
    <name type="common">Jewelled blenny</name>
    <name type="synonym">Blennius fasciatus</name>
    <dbReference type="NCBI Taxonomy" id="181472"/>
    <lineage>
        <taxon>Eukaryota</taxon>
        <taxon>Metazoa</taxon>
        <taxon>Chordata</taxon>
        <taxon>Craniata</taxon>
        <taxon>Vertebrata</taxon>
        <taxon>Euteleostomi</taxon>
        <taxon>Actinopterygii</taxon>
        <taxon>Neopterygii</taxon>
        <taxon>Teleostei</taxon>
        <taxon>Neoteleostei</taxon>
        <taxon>Acanthomorphata</taxon>
        <taxon>Ovalentaria</taxon>
        <taxon>Blenniimorphae</taxon>
        <taxon>Blenniiformes</taxon>
        <taxon>Blennioidei</taxon>
        <taxon>Blenniidae</taxon>
        <taxon>Salariinae</taxon>
        <taxon>Salarias</taxon>
    </lineage>
</organism>
<reference evidence="4" key="1">
    <citation type="submission" date="2019-06" db="EMBL/GenBank/DDBJ databases">
        <authorList>
            <consortium name="Wellcome Sanger Institute Data Sharing"/>
        </authorList>
    </citation>
    <scope>NUCLEOTIDE SEQUENCE [LARGE SCALE GENOMIC DNA]</scope>
</reference>
<proteinExistence type="predicted"/>
<dbReference type="InterPro" id="IPR013783">
    <property type="entry name" value="Ig-like_fold"/>
</dbReference>
<dbReference type="PANTHER" id="PTHR11422:SF0">
    <property type="entry name" value="T-CELL SURFACE GLYCOPROTEIN CD4"/>
    <property type="match status" value="1"/>
</dbReference>
<feature type="domain" description="Ig-like" evidence="3">
    <location>
        <begin position="321"/>
        <end position="400"/>
    </location>
</feature>
<dbReference type="Ensembl" id="ENSSFAT00005029665.1">
    <property type="protein sequence ID" value="ENSSFAP00005028602.1"/>
    <property type="gene ID" value="ENSSFAG00005014580.1"/>
</dbReference>
<evidence type="ECO:0000256" key="2">
    <source>
        <dbReference type="SAM" id="SignalP"/>
    </source>
</evidence>
<dbReference type="Gene3D" id="2.60.40.10">
    <property type="entry name" value="Immunoglobulins"/>
    <property type="match status" value="3"/>
</dbReference>
<reference evidence="4" key="2">
    <citation type="submission" date="2025-08" db="UniProtKB">
        <authorList>
            <consortium name="Ensembl"/>
        </authorList>
    </citation>
    <scope>IDENTIFICATION</scope>
</reference>
<dbReference type="InterPro" id="IPR003599">
    <property type="entry name" value="Ig_sub"/>
</dbReference>
<dbReference type="OMA" id="KTCQCSH"/>
<accession>A0A672HHR0</accession>
<evidence type="ECO:0000259" key="3">
    <source>
        <dbReference type="PROSITE" id="PS50835"/>
    </source>
</evidence>
<feature type="domain" description="Ig-like" evidence="3">
    <location>
        <begin position="121"/>
        <end position="194"/>
    </location>
</feature>
<dbReference type="PANTHER" id="PTHR11422">
    <property type="entry name" value="T-CELL SURFACE GLYCOPROTEIN CD4"/>
    <property type="match status" value="1"/>
</dbReference>